<dbReference type="EMBL" id="BAABDD010000006">
    <property type="protein sequence ID" value="GAA3737300.1"/>
    <property type="molecule type" value="Genomic_DNA"/>
</dbReference>
<protein>
    <recommendedName>
        <fullName evidence="4">Low temperature requirement A protein (LtrA)</fullName>
    </recommendedName>
</protein>
<gene>
    <name evidence="2" type="ORF">GCM10022402_16630</name>
</gene>
<organism evidence="2 3">
    <name type="scientific">Salinactinospora qingdaonensis</name>
    <dbReference type="NCBI Taxonomy" id="702744"/>
    <lineage>
        <taxon>Bacteria</taxon>
        <taxon>Bacillati</taxon>
        <taxon>Actinomycetota</taxon>
        <taxon>Actinomycetes</taxon>
        <taxon>Streptosporangiales</taxon>
        <taxon>Nocardiopsidaceae</taxon>
        <taxon>Salinactinospora</taxon>
    </lineage>
</organism>
<evidence type="ECO:0000313" key="2">
    <source>
        <dbReference type="EMBL" id="GAA3737300.1"/>
    </source>
</evidence>
<evidence type="ECO:0000256" key="1">
    <source>
        <dbReference type="SAM" id="Phobius"/>
    </source>
</evidence>
<proteinExistence type="predicted"/>
<feature type="transmembrane region" description="Helical" evidence="1">
    <location>
        <begin position="43"/>
        <end position="60"/>
    </location>
</feature>
<feature type="transmembrane region" description="Helical" evidence="1">
    <location>
        <begin position="19"/>
        <end position="37"/>
    </location>
</feature>
<comment type="caution">
    <text evidence="2">The sequence shown here is derived from an EMBL/GenBank/DDBJ whole genome shotgun (WGS) entry which is preliminary data.</text>
</comment>
<evidence type="ECO:0008006" key="4">
    <source>
        <dbReference type="Google" id="ProtNLM"/>
    </source>
</evidence>
<keyword evidence="1" id="KW-1133">Transmembrane helix</keyword>
<accession>A0ABP7FE12</accession>
<evidence type="ECO:0000313" key="3">
    <source>
        <dbReference type="Proteomes" id="UP001500908"/>
    </source>
</evidence>
<sequence length="78" mass="8681">MSPLAVEVVTLREETRIRIGMIPCAVIPLALAIWSFAIGEIGWGIFQLAGAVVITVVWRFDEARIRRNRDAQQASDES</sequence>
<keyword evidence="1" id="KW-0472">Membrane</keyword>
<keyword evidence="1" id="KW-0812">Transmembrane</keyword>
<dbReference type="Proteomes" id="UP001500908">
    <property type="component" value="Unassembled WGS sequence"/>
</dbReference>
<reference evidence="3" key="1">
    <citation type="journal article" date="2019" name="Int. J. Syst. Evol. Microbiol.">
        <title>The Global Catalogue of Microorganisms (GCM) 10K type strain sequencing project: providing services to taxonomists for standard genome sequencing and annotation.</title>
        <authorList>
            <consortium name="The Broad Institute Genomics Platform"/>
            <consortium name="The Broad Institute Genome Sequencing Center for Infectious Disease"/>
            <person name="Wu L."/>
            <person name="Ma J."/>
        </authorList>
    </citation>
    <scope>NUCLEOTIDE SEQUENCE [LARGE SCALE GENOMIC DNA]</scope>
    <source>
        <strain evidence="3">JCM 17137</strain>
    </source>
</reference>
<name>A0ABP7FE12_9ACTN</name>
<keyword evidence="3" id="KW-1185">Reference proteome</keyword>
<dbReference type="RefSeq" id="WP_344969197.1">
    <property type="nucleotide sequence ID" value="NZ_BAABDD010000006.1"/>
</dbReference>